<dbReference type="PROSITE" id="PS00409">
    <property type="entry name" value="PROKAR_NTER_METHYL"/>
    <property type="match status" value="1"/>
</dbReference>
<gene>
    <name evidence="3" type="ORF">CSO01_08300</name>
</gene>
<keyword evidence="2" id="KW-1133">Transmembrane helix</keyword>
<feature type="region of interest" description="Disordered" evidence="1">
    <location>
        <begin position="260"/>
        <end position="280"/>
    </location>
</feature>
<dbReference type="AlphaFoldDB" id="A0A512PA74"/>
<evidence type="ECO:0000256" key="1">
    <source>
        <dbReference type="SAM" id="MobiDB-lite"/>
    </source>
</evidence>
<feature type="compositionally biased region" description="Polar residues" evidence="1">
    <location>
        <begin position="262"/>
        <end position="280"/>
    </location>
</feature>
<name>A0A512PA74_9CELL</name>
<dbReference type="Proteomes" id="UP000321798">
    <property type="component" value="Unassembled WGS sequence"/>
</dbReference>
<evidence type="ECO:0008006" key="5">
    <source>
        <dbReference type="Google" id="ProtNLM"/>
    </source>
</evidence>
<accession>A0A512PA74</accession>
<evidence type="ECO:0000313" key="3">
    <source>
        <dbReference type="EMBL" id="GEP68115.1"/>
    </source>
</evidence>
<organism evidence="3 4">
    <name type="scientific">Cellulomonas soli</name>
    <dbReference type="NCBI Taxonomy" id="931535"/>
    <lineage>
        <taxon>Bacteria</taxon>
        <taxon>Bacillati</taxon>
        <taxon>Actinomycetota</taxon>
        <taxon>Actinomycetes</taxon>
        <taxon>Micrococcales</taxon>
        <taxon>Cellulomonadaceae</taxon>
        <taxon>Cellulomonas</taxon>
    </lineage>
</organism>
<sequence length="563" mass="55307">MRRLHARWERAHGAQGEGGFTLVEVLLAMFLIVAMMVVTIGVLLSSLVTIAVARQRQSGAALATQSIESMRALPYSTVTAGSAAGCDTTLGLAATTDNVSGAGASAVFSPSSTVLAIAPETLVVNTQSPCAYTTTVDSTTYTVRQYVTRSATSDAFALTAIATWKKKNGQAGTSVERTETFSPGGCLQDSLHPFSGPCQAAFSARGGTDAMSVSVTPVDAAGVPQAAEPSITLVLPAASSTLEVEQSVALTSTGVAAGGVDSTGTASSSPQVLTAGSDPTSTVQQTFSGVVSVPGRSTTSVLGATTLTAATGTTTGSLGGAVSAGSGACLMPTATGAAAAVSTGPAGALRPCAVAGLVHGGPATLALGGAQLFTSEGVRTSAGAAQVYKGTSAGVCGATAPGCARASAARSIGTARFLPGVAPVGLWQLTGLTESAVAERGATTPTPTQARSGTLRLWTGVAYTDVPLTGLDATYVWDSTGTGFPPVTAGSVTVTGTLVVTTGGSTLDGASDCADEACVVQVDSGSISGRFTVTDTAAGQAWAVDVQLGGATAVAAYQEAPVA</sequence>
<keyword evidence="4" id="KW-1185">Reference proteome</keyword>
<dbReference type="OrthoDB" id="4818499at2"/>
<comment type="caution">
    <text evidence="3">The sequence shown here is derived from an EMBL/GenBank/DDBJ whole genome shotgun (WGS) entry which is preliminary data.</text>
</comment>
<proteinExistence type="predicted"/>
<keyword evidence="2" id="KW-0472">Membrane</keyword>
<reference evidence="3 4" key="1">
    <citation type="submission" date="2019-07" db="EMBL/GenBank/DDBJ databases">
        <title>Whole genome shotgun sequence of Cellulomonas soli NBRC 109434.</title>
        <authorList>
            <person name="Hosoyama A."/>
            <person name="Uohara A."/>
            <person name="Ohji S."/>
            <person name="Ichikawa N."/>
        </authorList>
    </citation>
    <scope>NUCLEOTIDE SEQUENCE [LARGE SCALE GENOMIC DNA]</scope>
    <source>
        <strain evidence="3 4">NBRC 109434</strain>
    </source>
</reference>
<evidence type="ECO:0000313" key="4">
    <source>
        <dbReference type="Proteomes" id="UP000321798"/>
    </source>
</evidence>
<dbReference type="EMBL" id="BKAL01000002">
    <property type="protein sequence ID" value="GEP68115.1"/>
    <property type="molecule type" value="Genomic_DNA"/>
</dbReference>
<dbReference type="InterPro" id="IPR012902">
    <property type="entry name" value="N_methyl_site"/>
</dbReference>
<feature type="transmembrane region" description="Helical" evidence="2">
    <location>
        <begin position="21"/>
        <end position="48"/>
    </location>
</feature>
<protein>
    <recommendedName>
        <fullName evidence="5">Prepilin-type N-terminal cleavage/methylation domain-containing protein</fullName>
    </recommendedName>
</protein>
<keyword evidence="2" id="KW-0812">Transmembrane</keyword>
<evidence type="ECO:0000256" key="2">
    <source>
        <dbReference type="SAM" id="Phobius"/>
    </source>
</evidence>
<dbReference type="RefSeq" id="WP_146951864.1">
    <property type="nucleotide sequence ID" value="NZ_BAABBJ010000015.1"/>
</dbReference>